<reference evidence="2" key="1">
    <citation type="journal article" date="2020" name="J Insects Food Feed">
        <title>The yellow mealworm (Tenebrio molitor) genome: a resource for the emerging insects as food and feed industry.</title>
        <authorList>
            <person name="Eriksson T."/>
            <person name="Andere A."/>
            <person name="Kelstrup H."/>
            <person name="Emery V."/>
            <person name="Picard C."/>
        </authorList>
    </citation>
    <scope>NUCLEOTIDE SEQUENCE</scope>
    <source>
        <strain evidence="2">Stoneville</strain>
        <tissue evidence="2">Whole head</tissue>
    </source>
</reference>
<evidence type="ECO:0000313" key="3">
    <source>
        <dbReference type="Proteomes" id="UP000719412"/>
    </source>
</evidence>
<evidence type="ECO:0000313" key="2">
    <source>
        <dbReference type="EMBL" id="KAH0818791.1"/>
    </source>
</evidence>
<proteinExistence type="predicted"/>
<dbReference type="Proteomes" id="UP000719412">
    <property type="component" value="Unassembled WGS sequence"/>
</dbReference>
<feature type="region of interest" description="Disordered" evidence="1">
    <location>
        <begin position="72"/>
        <end position="96"/>
    </location>
</feature>
<reference evidence="2" key="2">
    <citation type="submission" date="2021-08" db="EMBL/GenBank/DDBJ databases">
        <authorList>
            <person name="Eriksson T."/>
        </authorList>
    </citation>
    <scope>NUCLEOTIDE SEQUENCE</scope>
    <source>
        <strain evidence="2">Stoneville</strain>
        <tissue evidence="2">Whole head</tissue>
    </source>
</reference>
<gene>
    <name evidence="2" type="ORF">GEV33_004000</name>
</gene>
<dbReference type="EMBL" id="JABDTM020016653">
    <property type="protein sequence ID" value="KAH0818791.1"/>
    <property type="molecule type" value="Genomic_DNA"/>
</dbReference>
<sequence>MTKNNNLSLKKQCESRVNIIDVTVVPPPSTSNAASTTSLEKMNLELSPSILGEDISFGGFCELVSPPHTILDDDNDDDFEVKPGTSSSSLRPASRKGVGRGKIWADVKKHYKGARDSDSDSDSDIKIVKEHWQRQLVRSYKRKLAEKAKYDKELLQIVEMKKREKIIKVKRDKVMKQINGWRQVSEKLDIIIIIHIHYT</sequence>
<comment type="caution">
    <text evidence="2">The sequence shown here is derived from an EMBL/GenBank/DDBJ whole genome shotgun (WGS) entry which is preliminary data.</text>
</comment>
<evidence type="ECO:0000256" key="1">
    <source>
        <dbReference type="SAM" id="MobiDB-lite"/>
    </source>
</evidence>
<dbReference type="AlphaFoldDB" id="A0A8J6HNX7"/>
<accession>A0A8J6HNX7</accession>
<organism evidence="2 3">
    <name type="scientific">Tenebrio molitor</name>
    <name type="common">Yellow mealworm beetle</name>
    <dbReference type="NCBI Taxonomy" id="7067"/>
    <lineage>
        <taxon>Eukaryota</taxon>
        <taxon>Metazoa</taxon>
        <taxon>Ecdysozoa</taxon>
        <taxon>Arthropoda</taxon>
        <taxon>Hexapoda</taxon>
        <taxon>Insecta</taxon>
        <taxon>Pterygota</taxon>
        <taxon>Neoptera</taxon>
        <taxon>Endopterygota</taxon>
        <taxon>Coleoptera</taxon>
        <taxon>Polyphaga</taxon>
        <taxon>Cucujiformia</taxon>
        <taxon>Tenebrionidae</taxon>
        <taxon>Tenebrio</taxon>
    </lineage>
</organism>
<keyword evidence="3" id="KW-1185">Reference proteome</keyword>
<protein>
    <submittedName>
        <fullName evidence="2">Uncharacterized protein</fullName>
    </submittedName>
</protein>
<name>A0A8J6HNX7_TENMO</name>